<evidence type="ECO:0000256" key="1">
    <source>
        <dbReference type="SAM" id="Phobius"/>
    </source>
</evidence>
<keyword evidence="1" id="KW-0472">Membrane</keyword>
<protein>
    <submittedName>
        <fullName evidence="2">Uncharacterized protein</fullName>
    </submittedName>
</protein>
<accession>A0A9P9XSX6</accession>
<sequence>MNPHHRSRGPLSFPAALAIGAVIVLTFYFYSPLQSFTMTSDSSSSFLNNLEVSLSQSGTSPPKVSVSVKNTHPDTPVTLLKWNSPLDPAVLGLGQVSIQPAGASEPIETHAIMINRKMPPGAESLITLRPGESADQVVELREPRVPGDVWEAGKAKVAMKGRWMAVWPGLTAEEVLQSPEKLTSVGAGAGSLIGEWETETIEVGN</sequence>
<keyword evidence="3" id="KW-1185">Reference proteome</keyword>
<comment type="caution">
    <text evidence="2">The sequence shown here is derived from an EMBL/GenBank/DDBJ whole genome shotgun (WGS) entry which is preliminary data.</text>
</comment>
<reference evidence="2" key="1">
    <citation type="submission" date="2019-01" db="EMBL/GenBank/DDBJ databases">
        <title>Colletotrichum abscissum LGMF1257.</title>
        <authorList>
            <person name="Baroncelli R."/>
        </authorList>
    </citation>
    <scope>NUCLEOTIDE SEQUENCE</scope>
    <source>
        <strain evidence="2">Ca142</strain>
    </source>
</reference>
<dbReference type="Proteomes" id="UP001056436">
    <property type="component" value="Unassembled WGS sequence"/>
</dbReference>
<evidence type="ECO:0000313" key="2">
    <source>
        <dbReference type="EMBL" id="KAI3559419.1"/>
    </source>
</evidence>
<keyword evidence="1" id="KW-1133">Transmembrane helix</keyword>
<organism evidence="2 3">
    <name type="scientific">Colletotrichum abscissum</name>
    <dbReference type="NCBI Taxonomy" id="1671311"/>
    <lineage>
        <taxon>Eukaryota</taxon>
        <taxon>Fungi</taxon>
        <taxon>Dikarya</taxon>
        <taxon>Ascomycota</taxon>
        <taxon>Pezizomycotina</taxon>
        <taxon>Sordariomycetes</taxon>
        <taxon>Hypocreomycetidae</taxon>
        <taxon>Glomerellales</taxon>
        <taxon>Glomerellaceae</taxon>
        <taxon>Colletotrichum</taxon>
        <taxon>Colletotrichum acutatum species complex</taxon>
    </lineage>
</organism>
<name>A0A9P9XSX6_9PEZI</name>
<proteinExistence type="predicted"/>
<evidence type="ECO:0000313" key="3">
    <source>
        <dbReference type="Proteomes" id="UP001056436"/>
    </source>
</evidence>
<dbReference type="AlphaFoldDB" id="A0A9P9XSX6"/>
<dbReference type="OrthoDB" id="4664297at2759"/>
<gene>
    <name evidence="2" type="ORF">CABS02_00394</name>
</gene>
<feature type="transmembrane region" description="Helical" evidence="1">
    <location>
        <begin position="12"/>
        <end position="30"/>
    </location>
</feature>
<dbReference type="EMBL" id="SDAQ01000001">
    <property type="protein sequence ID" value="KAI3559419.1"/>
    <property type="molecule type" value="Genomic_DNA"/>
</dbReference>
<dbReference type="Gene3D" id="2.60.40.2970">
    <property type="match status" value="1"/>
</dbReference>
<keyword evidence="1" id="KW-0812">Transmembrane</keyword>